<keyword evidence="10" id="KW-1185">Reference proteome</keyword>
<organism evidence="9 10">
    <name type="scientific">Catenulispora subtropica</name>
    <dbReference type="NCBI Taxonomy" id="450798"/>
    <lineage>
        <taxon>Bacteria</taxon>
        <taxon>Bacillati</taxon>
        <taxon>Actinomycetota</taxon>
        <taxon>Actinomycetes</taxon>
        <taxon>Catenulisporales</taxon>
        <taxon>Catenulisporaceae</taxon>
        <taxon>Catenulispora</taxon>
    </lineage>
</organism>
<dbReference type="InterPro" id="IPR017441">
    <property type="entry name" value="Protein_kinase_ATP_BS"/>
</dbReference>
<dbReference type="Gene3D" id="1.10.510.10">
    <property type="entry name" value="Transferase(Phosphotransferase) domain 1"/>
    <property type="match status" value="1"/>
</dbReference>
<dbReference type="PRINTS" id="PR00320">
    <property type="entry name" value="GPROTEINBRPT"/>
</dbReference>
<dbReference type="InterPro" id="IPR008271">
    <property type="entry name" value="Ser/Thr_kinase_AS"/>
</dbReference>
<proteinExistence type="predicted"/>
<dbReference type="Pfam" id="PF00400">
    <property type="entry name" value="WD40"/>
    <property type="match status" value="6"/>
</dbReference>
<dbReference type="InterPro" id="IPR036322">
    <property type="entry name" value="WD40_repeat_dom_sf"/>
</dbReference>
<dbReference type="CDD" id="cd00200">
    <property type="entry name" value="WD40"/>
    <property type="match status" value="1"/>
</dbReference>
<dbReference type="PANTHER" id="PTHR19879">
    <property type="entry name" value="TRANSCRIPTION INITIATION FACTOR TFIID"/>
    <property type="match status" value="1"/>
</dbReference>
<feature type="compositionally biased region" description="Low complexity" evidence="7">
    <location>
        <begin position="389"/>
        <end position="406"/>
    </location>
</feature>
<dbReference type="PROSITE" id="PS00107">
    <property type="entry name" value="PROTEIN_KINASE_ATP"/>
    <property type="match status" value="1"/>
</dbReference>
<dbReference type="InterPro" id="IPR015943">
    <property type="entry name" value="WD40/YVTN_repeat-like_dom_sf"/>
</dbReference>
<evidence type="ECO:0000256" key="4">
    <source>
        <dbReference type="ARBA" id="ARBA00022840"/>
    </source>
</evidence>
<dbReference type="InterPro" id="IPR000719">
    <property type="entry name" value="Prot_kinase_dom"/>
</dbReference>
<feature type="repeat" description="WD" evidence="5">
    <location>
        <begin position="877"/>
        <end position="910"/>
    </location>
</feature>
<protein>
    <recommendedName>
        <fullName evidence="8">Protein kinase domain-containing protein</fullName>
    </recommendedName>
</protein>
<evidence type="ECO:0000259" key="8">
    <source>
        <dbReference type="PROSITE" id="PS50011"/>
    </source>
</evidence>
<dbReference type="PANTHER" id="PTHR19879:SF9">
    <property type="entry name" value="TRANSCRIPTION INITIATION FACTOR TFIID SUBUNIT 5"/>
    <property type="match status" value="1"/>
</dbReference>
<dbReference type="Pfam" id="PF00069">
    <property type="entry name" value="Pkinase"/>
    <property type="match status" value="1"/>
</dbReference>
<feature type="compositionally biased region" description="Low complexity" evidence="7">
    <location>
        <begin position="445"/>
        <end position="461"/>
    </location>
</feature>
<dbReference type="PROSITE" id="PS50294">
    <property type="entry name" value="WD_REPEATS_REGION"/>
    <property type="match status" value="4"/>
</dbReference>
<keyword evidence="4 6" id="KW-0067">ATP-binding</keyword>
<dbReference type="SMART" id="SM00220">
    <property type="entry name" value="S_TKc"/>
    <property type="match status" value="1"/>
</dbReference>
<feature type="region of interest" description="Disordered" evidence="7">
    <location>
        <begin position="542"/>
        <end position="610"/>
    </location>
</feature>
<dbReference type="EMBL" id="BAAAQM010000018">
    <property type="protein sequence ID" value="GAA1972590.1"/>
    <property type="molecule type" value="Genomic_DNA"/>
</dbReference>
<feature type="binding site" evidence="6">
    <location>
        <position position="64"/>
    </location>
    <ligand>
        <name>ATP</name>
        <dbReference type="ChEBI" id="CHEBI:30616"/>
    </ligand>
</feature>
<dbReference type="SUPFAM" id="SSF56112">
    <property type="entry name" value="Protein kinase-like (PK-like)"/>
    <property type="match status" value="1"/>
</dbReference>
<dbReference type="SMART" id="SM00320">
    <property type="entry name" value="WD40"/>
    <property type="match status" value="7"/>
</dbReference>
<comment type="caution">
    <text evidence="9">The sequence shown here is derived from an EMBL/GenBank/DDBJ whole genome shotgun (WGS) entry which is preliminary data.</text>
</comment>
<dbReference type="InterPro" id="IPR019775">
    <property type="entry name" value="WD40_repeat_CS"/>
</dbReference>
<evidence type="ECO:0000256" key="5">
    <source>
        <dbReference type="PROSITE-ProRule" id="PRU00221"/>
    </source>
</evidence>
<evidence type="ECO:0000256" key="7">
    <source>
        <dbReference type="SAM" id="MobiDB-lite"/>
    </source>
</evidence>
<feature type="repeat" description="WD" evidence="5">
    <location>
        <begin position="787"/>
        <end position="819"/>
    </location>
</feature>
<dbReference type="InterPro" id="IPR001680">
    <property type="entry name" value="WD40_rpt"/>
</dbReference>
<gene>
    <name evidence="9" type="ORF">GCM10009838_35290</name>
</gene>
<accession>A0ABN2RPB8</accession>
<dbReference type="PROSITE" id="PS50011">
    <property type="entry name" value="PROTEIN_KINASE_DOM"/>
    <property type="match status" value="1"/>
</dbReference>
<feature type="region of interest" description="Disordered" evidence="7">
    <location>
        <begin position="343"/>
        <end position="504"/>
    </location>
</feature>
<feature type="repeat" description="WD" evidence="5">
    <location>
        <begin position="608"/>
        <end position="649"/>
    </location>
</feature>
<feature type="repeat" description="WD" evidence="5">
    <location>
        <begin position="742"/>
        <end position="783"/>
    </location>
</feature>
<dbReference type="InterPro" id="IPR011009">
    <property type="entry name" value="Kinase-like_dom_sf"/>
</dbReference>
<dbReference type="CDD" id="cd14014">
    <property type="entry name" value="STKc_PknB_like"/>
    <property type="match status" value="1"/>
</dbReference>
<evidence type="ECO:0000256" key="2">
    <source>
        <dbReference type="ARBA" id="ARBA00022737"/>
    </source>
</evidence>
<sequence length="910" mass="92350">MRRVCAVGSLALIPTGRVEQRLGAPMADGVLDGRYRLRTLLGRGGMGEVWRAHDTRIGREVAVKIVTRGGLSDEALARFDREARIAGNVSGPSIVTVHDYGHDEYGGETVPYLVMELVAGRTIAERVRADGPPSPRTALTWTLQVCEALTIAHAANIVHRDIKPSNVMVTDSGAVKVLDFGIARFMEHQQTRTGLTAAGMVIGSAEYMSPEQAQGHRVDARSDLYSLGCLLFYTLTGRAPFEADSPVGLAYQHVNKQAEPPSRYRIGIPPGVDGLALELMAKDPDVRPADAQSVGDRIRRLLTAEEKAEQAPGGGGAAAAAGAGAAGMAAGMAAGAGAGPSGTLVGPPATGQTVPGQPTGQTPVGQTGATPTGQPTGRTGPASAGQPVGATGSSAAGQTGAASTGQPVGATGSTGAGQPIGQPGQPAPGQTGSTAAGAFSGSPVAQAGSPTSGAPSGGPASRDTDFWMPGQDTQVTQVRHYPGESGGRPPGPPVSATAGPPAEAPHSRRWFIAGATAVAVSGAGVGAWLALGGKSSDKNNSVGFSQVSGNSSSAPPPSGSASASDKASAPSSSAGGSSSAAASPSSSASGASSSTSSAPHNPTPVSSLTGHGDDVPHVVFRADSQLLASCSFDHTAKLWDVSDPTKPRLLGTCKKHTDQVWNVAISPDGHTLATSSMDQTVVLWDIRDPSAPQVSAQVNLGNKLNGVAFSPDGGYLAVGTWGGTTRLIDLSRPTDPKGQYTLSGHTGLVYGVAYSPDGATLATGSFDKSVRLWDVSTPSAAKPLGSSTAHKDRVFDLAFHPSKPLLAVGSADHSLILFDTSDLMNPVVVKNLGEDEEVTGVAFSPDGDTVANGTGKSAQILLADVTTPAAPHVFDPLTGHKGYTYGVAFSPDGRLLASGSEDHTIRLWRF</sequence>
<name>A0ABN2RPB8_9ACTN</name>
<feature type="compositionally biased region" description="Low complexity" evidence="7">
    <location>
        <begin position="548"/>
        <end position="599"/>
    </location>
</feature>
<evidence type="ECO:0000256" key="6">
    <source>
        <dbReference type="PROSITE-ProRule" id="PRU10141"/>
    </source>
</evidence>
<feature type="compositionally biased region" description="Low complexity" evidence="7">
    <location>
        <begin position="416"/>
        <end position="432"/>
    </location>
</feature>
<dbReference type="Proteomes" id="UP001499854">
    <property type="component" value="Unassembled WGS sequence"/>
</dbReference>
<keyword evidence="2" id="KW-0677">Repeat</keyword>
<dbReference type="PROSITE" id="PS00678">
    <property type="entry name" value="WD_REPEATS_1"/>
    <property type="match status" value="3"/>
</dbReference>
<dbReference type="SUPFAM" id="SSF50978">
    <property type="entry name" value="WD40 repeat-like"/>
    <property type="match status" value="1"/>
</dbReference>
<dbReference type="Gene3D" id="3.30.200.20">
    <property type="entry name" value="Phosphorylase Kinase, domain 1"/>
    <property type="match status" value="1"/>
</dbReference>
<dbReference type="Gene3D" id="2.130.10.10">
    <property type="entry name" value="YVTN repeat-like/Quinoprotein amine dehydrogenase"/>
    <property type="match status" value="3"/>
</dbReference>
<feature type="repeat" description="WD" evidence="5">
    <location>
        <begin position="653"/>
        <end position="694"/>
    </location>
</feature>
<dbReference type="InterPro" id="IPR020472">
    <property type="entry name" value="WD40_PAC1"/>
</dbReference>
<reference evidence="9 10" key="1">
    <citation type="journal article" date="2019" name="Int. J. Syst. Evol. Microbiol.">
        <title>The Global Catalogue of Microorganisms (GCM) 10K type strain sequencing project: providing services to taxonomists for standard genome sequencing and annotation.</title>
        <authorList>
            <consortium name="The Broad Institute Genomics Platform"/>
            <consortium name="The Broad Institute Genome Sequencing Center for Infectious Disease"/>
            <person name="Wu L."/>
            <person name="Ma J."/>
        </authorList>
    </citation>
    <scope>NUCLEOTIDE SEQUENCE [LARGE SCALE GENOMIC DNA]</scope>
    <source>
        <strain evidence="9 10">JCM 16013</strain>
    </source>
</reference>
<dbReference type="PROSITE" id="PS50082">
    <property type="entry name" value="WD_REPEATS_2"/>
    <property type="match status" value="5"/>
</dbReference>
<dbReference type="PROSITE" id="PS00108">
    <property type="entry name" value="PROTEIN_KINASE_ST"/>
    <property type="match status" value="1"/>
</dbReference>
<keyword evidence="3 6" id="KW-0547">Nucleotide-binding</keyword>
<evidence type="ECO:0000256" key="3">
    <source>
        <dbReference type="ARBA" id="ARBA00022741"/>
    </source>
</evidence>
<evidence type="ECO:0000256" key="1">
    <source>
        <dbReference type="ARBA" id="ARBA00022574"/>
    </source>
</evidence>
<feature type="domain" description="Protein kinase" evidence="8">
    <location>
        <begin position="35"/>
        <end position="302"/>
    </location>
</feature>
<keyword evidence="1 5" id="KW-0853">WD repeat</keyword>
<evidence type="ECO:0000313" key="9">
    <source>
        <dbReference type="EMBL" id="GAA1972590.1"/>
    </source>
</evidence>
<feature type="compositionally biased region" description="Low complexity" evidence="7">
    <location>
        <begin position="345"/>
        <end position="382"/>
    </location>
</feature>
<evidence type="ECO:0000313" key="10">
    <source>
        <dbReference type="Proteomes" id="UP001499854"/>
    </source>
</evidence>